<dbReference type="InterPro" id="IPR006614">
    <property type="entry name" value="Peroxin/Ferlin"/>
</dbReference>
<evidence type="ECO:0000313" key="10">
    <source>
        <dbReference type="EMBL" id="KAJ2852117.1"/>
    </source>
</evidence>
<dbReference type="InterPro" id="IPR046349">
    <property type="entry name" value="C1-like_sf"/>
</dbReference>
<dbReference type="Proteomes" id="UP001139887">
    <property type="component" value="Unassembled WGS sequence"/>
</dbReference>
<gene>
    <name evidence="10" type="ORF">IWW36_000496</name>
</gene>
<organism evidence="10 11">
    <name type="scientific">Coemansia brasiliensis</name>
    <dbReference type="NCBI Taxonomy" id="2650707"/>
    <lineage>
        <taxon>Eukaryota</taxon>
        <taxon>Fungi</taxon>
        <taxon>Fungi incertae sedis</taxon>
        <taxon>Zoopagomycota</taxon>
        <taxon>Kickxellomycotina</taxon>
        <taxon>Kickxellomycetes</taxon>
        <taxon>Kickxellales</taxon>
        <taxon>Kickxellaceae</taxon>
        <taxon>Coemansia</taxon>
    </lineage>
</organism>
<feature type="domain" description="Phorbol-ester/DAG-type" evidence="9">
    <location>
        <begin position="1"/>
        <end position="51"/>
    </location>
</feature>
<dbReference type="Gene3D" id="3.30.60.20">
    <property type="match status" value="1"/>
</dbReference>
<evidence type="ECO:0000256" key="5">
    <source>
        <dbReference type="ARBA" id="ARBA00022989"/>
    </source>
</evidence>
<keyword evidence="4" id="KW-0862">Zinc</keyword>
<evidence type="ECO:0000259" key="9">
    <source>
        <dbReference type="PROSITE" id="PS50081"/>
    </source>
</evidence>
<name>A0A9W8M181_9FUNG</name>
<evidence type="ECO:0000256" key="4">
    <source>
        <dbReference type="ARBA" id="ARBA00022833"/>
    </source>
</evidence>
<feature type="transmembrane region" description="Helical" evidence="8">
    <location>
        <begin position="165"/>
        <end position="184"/>
    </location>
</feature>
<keyword evidence="6 8" id="KW-0472">Membrane</keyword>
<comment type="subcellular location">
    <subcellularLocation>
        <location evidence="1">Membrane</location>
        <topology evidence="1">Multi-pass membrane protein</topology>
    </subcellularLocation>
</comment>
<evidence type="ECO:0000313" key="11">
    <source>
        <dbReference type="Proteomes" id="UP001139887"/>
    </source>
</evidence>
<feature type="compositionally biased region" description="Basic and acidic residues" evidence="7">
    <location>
        <begin position="298"/>
        <end position="308"/>
    </location>
</feature>
<evidence type="ECO:0000256" key="1">
    <source>
        <dbReference type="ARBA" id="ARBA00004141"/>
    </source>
</evidence>
<dbReference type="InterPro" id="IPR002219">
    <property type="entry name" value="PKC_DAG/PE"/>
</dbReference>
<reference evidence="10" key="1">
    <citation type="submission" date="2022-07" db="EMBL/GenBank/DDBJ databases">
        <title>Phylogenomic reconstructions and comparative analyses of Kickxellomycotina fungi.</title>
        <authorList>
            <person name="Reynolds N.K."/>
            <person name="Stajich J.E."/>
            <person name="Barry K."/>
            <person name="Grigoriev I.V."/>
            <person name="Crous P."/>
            <person name="Smith M.E."/>
        </authorList>
    </citation>
    <scope>NUCLEOTIDE SEQUENCE</scope>
    <source>
        <strain evidence="10">NRRL 1566</strain>
    </source>
</reference>
<dbReference type="AlphaFoldDB" id="A0A9W8M181"/>
<feature type="compositionally biased region" description="Polar residues" evidence="7">
    <location>
        <begin position="271"/>
        <end position="280"/>
    </location>
</feature>
<dbReference type="EMBL" id="JANBUW010000005">
    <property type="protein sequence ID" value="KAJ2852117.1"/>
    <property type="molecule type" value="Genomic_DNA"/>
</dbReference>
<evidence type="ECO:0000256" key="8">
    <source>
        <dbReference type="SAM" id="Phobius"/>
    </source>
</evidence>
<dbReference type="PROSITE" id="PS50081">
    <property type="entry name" value="ZF_DAG_PE_2"/>
    <property type="match status" value="1"/>
</dbReference>
<dbReference type="InterPro" id="IPR052816">
    <property type="entry name" value="Peroxisomal_Membrane_PEX28-32"/>
</dbReference>
<feature type="region of interest" description="Disordered" evidence="7">
    <location>
        <begin position="235"/>
        <end position="356"/>
    </location>
</feature>
<accession>A0A9W8M181</accession>
<evidence type="ECO:0000256" key="6">
    <source>
        <dbReference type="ARBA" id="ARBA00023136"/>
    </source>
</evidence>
<dbReference type="SUPFAM" id="SSF57889">
    <property type="entry name" value="Cysteine-rich domain"/>
    <property type="match status" value="1"/>
</dbReference>
<dbReference type="PANTHER" id="PTHR28304:SF2">
    <property type="entry name" value="PEROXISOMAL MEMBRANE PROTEIN PEX29"/>
    <property type="match status" value="1"/>
</dbReference>
<dbReference type="Pfam" id="PF00130">
    <property type="entry name" value="C1_1"/>
    <property type="match status" value="1"/>
</dbReference>
<dbReference type="SMART" id="SM00109">
    <property type="entry name" value="C1"/>
    <property type="match status" value="1"/>
</dbReference>
<dbReference type="SMART" id="SM00693">
    <property type="entry name" value="DysFN"/>
    <property type="match status" value="1"/>
</dbReference>
<sequence>MHDYRETTFLSPTYCELCGGFLWGVSKQGVRCIKCQLVAHKSCAFDLETRCPGDRGLATLVANGRSEQCSRGFSLDNEQDDNEYMRRLDSMFWQQVDEETKINNLVSLQAEQPLSLFQTLPANFMQFTAKLAPLSLVHREATDVVFWRRPLKTLAAMGIYTVYCLHPHLLLATPLALMIAYIVFRYFSSGCYQRDVSSEQPGKVTSNTSIRTLSKRLGGSLLGIVPLGAGSLPAPPTAVPCRPQSEDSGGLQQRGRVRERRRSSQPAPYRQISSKSSLKQVDSARSHDEALPPLRVSADTHRAGEPHRRNSSSGGLMSSRAGSRELQRQDTSSAPTSPKPSVLVRSPTGSETRSGRVDLEALLGVASFGSTRYTENVHTTQTMTGAYVSLYDWVAENSHKIDWSDPAQTRRVLAYCIWAQVAVMVVGYWIPWHWLFLAGGNAGVLSMSPHVRAFSKIYGVEFALYVHEWIMVRWAFLRHRAARAAMGKWTQKLFRRCSASKQCISTVQQFESPELFAQDSDDDTALNTASEARNGYITPPSLLSLSSTAGSSASTLVRRTQAVSVFENQRWWLGFGWIPRLGSRERAKWSDESGCRRFSSIKDFMPEDGYEWADNGSGWEIDCRWALPVRPDEDGWIYTDNFWRRPAAAPQAMSSYTRRRRWVRKVRPARRSDTAHAASSSTT</sequence>
<evidence type="ECO:0000256" key="3">
    <source>
        <dbReference type="ARBA" id="ARBA00022723"/>
    </source>
</evidence>
<keyword evidence="3" id="KW-0479">Metal-binding</keyword>
<feature type="region of interest" description="Disordered" evidence="7">
    <location>
        <begin position="664"/>
        <end position="683"/>
    </location>
</feature>
<protein>
    <recommendedName>
        <fullName evidence="9">Phorbol-ester/DAG-type domain-containing protein</fullName>
    </recommendedName>
</protein>
<evidence type="ECO:0000256" key="7">
    <source>
        <dbReference type="SAM" id="MobiDB-lite"/>
    </source>
</evidence>
<evidence type="ECO:0000256" key="2">
    <source>
        <dbReference type="ARBA" id="ARBA00022692"/>
    </source>
</evidence>
<dbReference type="GO" id="GO:0046872">
    <property type="term" value="F:metal ion binding"/>
    <property type="evidence" value="ECO:0007669"/>
    <property type="project" value="UniProtKB-KW"/>
</dbReference>
<dbReference type="SMART" id="SM00694">
    <property type="entry name" value="DysFC"/>
    <property type="match status" value="1"/>
</dbReference>
<dbReference type="GO" id="GO:0005778">
    <property type="term" value="C:peroxisomal membrane"/>
    <property type="evidence" value="ECO:0007669"/>
    <property type="project" value="TreeGrafter"/>
</dbReference>
<dbReference type="OrthoDB" id="74314at2759"/>
<dbReference type="PROSITE" id="PS00479">
    <property type="entry name" value="ZF_DAG_PE_1"/>
    <property type="match status" value="1"/>
</dbReference>
<keyword evidence="5 8" id="KW-1133">Transmembrane helix</keyword>
<dbReference type="GO" id="GO:0007031">
    <property type="term" value="P:peroxisome organization"/>
    <property type="evidence" value="ECO:0007669"/>
    <property type="project" value="UniProtKB-ARBA"/>
</dbReference>
<dbReference type="InterPro" id="IPR010482">
    <property type="entry name" value="TECPR1-like_DysF"/>
</dbReference>
<comment type="caution">
    <text evidence="10">The sequence shown here is derived from an EMBL/GenBank/DDBJ whole genome shotgun (WGS) entry which is preliminary data.</text>
</comment>
<keyword evidence="11" id="KW-1185">Reference proteome</keyword>
<dbReference type="Pfam" id="PF06398">
    <property type="entry name" value="Pex24p"/>
    <property type="match status" value="1"/>
</dbReference>
<dbReference type="PANTHER" id="PTHR28304">
    <property type="entry name" value="PEROXISOMAL MEMBRANE PROTEIN PEX29"/>
    <property type="match status" value="1"/>
</dbReference>
<proteinExistence type="predicted"/>
<keyword evidence="2 8" id="KW-0812">Transmembrane</keyword>